<dbReference type="GO" id="GO:0000976">
    <property type="term" value="F:transcription cis-regulatory region binding"/>
    <property type="evidence" value="ECO:0007669"/>
    <property type="project" value="TreeGrafter"/>
</dbReference>
<gene>
    <name evidence="6" type="ORF">EUA93_17345</name>
</gene>
<sequence length="200" mass="21756">MSLARRDPQQVRSQETVDRILLAADHEIGERGLAGASTTRIAARAGLSVGALYRFFGDKEAIADALAVRYLDAVTPAYADALGAVTSVADLDGVLAELVRRAADLQERHPGYYRLTEELAPERRDSPAHAVREHLIVLFADALRRAGVRTPDDDLRRAVDLCIETVRHTLARHPAGDPARQATLAEVEVMLGAYLATRLA</sequence>
<proteinExistence type="predicted"/>
<evidence type="ECO:0000256" key="1">
    <source>
        <dbReference type="ARBA" id="ARBA00023015"/>
    </source>
</evidence>
<organism evidence="6 7">
    <name type="scientific">Nocardioides oleivorans</name>
    <dbReference type="NCBI Taxonomy" id="273676"/>
    <lineage>
        <taxon>Bacteria</taxon>
        <taxon>Bacillati</taxon>
        <taxon>Actinomycetota</taxon>
        <taxon>Actinomycetes</taxon>
        <taxon>Propionibacteriales</taxon>
        <taxon>Nocardioidaceae</taxon>
        <taxon>Nocardioides</taxon>
    </lineage>
</organism>
<dbReference type="EMBL" id="SDWT01000002">
    <property type="protein sequence ID" value="RYB91891.1"/>
    <property type="molecule type" value="Genomic_DNA"/>
</dbReference>
<dbReference type="PRINTS" id="PR00455">
    <property type="entry name" value="HTHTETR"/>
</dbReference>
<comment type="caution">
    <text evidence="6">The sequence shown here is derived from an EMBL/GenBank/DDBJ whole genome shotgun (WGS) entry which is preliminary data.</text>
</comment>
<keyword evidence="1" id="KW-0805">Transcription regulation</keyword>
<dbReference type="GO" id="GO:0003700">
    <property type="term" value="F:DNA-binding transcription factor activity"/>
    <property type="evidence" value="ECO:0007669"/>
    <property type="project" value="TreeGrafter"/>
</dbReference>
<evidence type="ECO:0000313" key="7">
    <source>
        <dbReference type="Proteomes" id="UP000294071"/>
    </source>
</evidence>
<dbReference type="Gene3D" id="1.10.357.10">
    <property type="entry name" value="Tetracycline Repressor, domain 2"/>
    <property type="match status" value="1"/>
</dbReference>
<keyword evidence="3" id="KW-0804">Transcription</keyword>
<evidence type="ECO:0000313" key="6">
    <source>
        <dbReference type="EMBL" id="RYB91891.1"/>
    </source>
</evidence>
<dbReference type="InterPro" id="IPR009057">
    <property type="entry name" value="Homeodomain-like_sf"/>
</dbReference>
<dbReference type="Pfam" id="PF00440">
    <property type="entry name" value="TetR_N"/>
    <property type="match status" value="1"/>
</dbReference>
<dbReference type="InterPro" id="IPR023772">
    <property type="entry name" value="DNA-bd_HTH_TetR-type_CS"/>
</dbReference>
<feature type="domain" description="HTH tetR-type" evidence="5">
    <location>
        <begin position="14"/>
        <end position="74"/>
    </location>
</feature>
<dbReference type="PANTHER" id="PTHR30055:SF151">
    <property type="entry name" value="TRANSCRIPTIONAL REGULATORY PROTEIN"/>
    <property type="match status" value="1"/>
</dbReference>
<dbReference type="AlphaFoldDB" id="A0A4Q2RS85"/>
<evidence type="ECO:0000256" key="2">
    <source>
        <dbReference type="ARBA" id="ARBA00023125"/>
    </source>
</evidence>
<evidence type="ECO:0000259" key="5">
    <source>
        <dbReference type="PROSITE" id="PS50977"/>
    </source>
</evidence>
<name>A0A4Q2RS85_9ACTN</name>
<dbReference type="PROSITE" id="PS01081">
    <property type="entry name" value="HTH_TETR_1"/>
    <property type="match status" value="1"/>
</dbReference>
<evidence type="ECO:0000256" key="4">
    <source>
        <dbReference type="PROSITE-ProRule" id="PRU00335"/>
    </source>
</evidence>
<evidence type="ECO:0000256" key="3">
    <source>
        <dbReference type="ARBA" id="ARBA00023163"/>
    </source>
</evidence>
<dbReference type="PROSITE" id="PS50977">
    <property type="entry name" value="HTH_TETR_2"/>
    <property type="match status" value="1"/>
</dbReference>
<keyword evidence="7" id="KW-1185">Reference proteome</keyword>
<dbReference type="Proteomes" id="UP000294071">
    <property type="component" value="Unassembled WGS sequence"/>
</dbReference>
<protein>
    <submittedName>
        <fullName evidence="6">TetR/AcrR family transcriptional regulator</fullName>
    </submittedName>
</protein>
<dbReference type="RefSeq" id="WP_129401556.1">
    <property type="nucleotide sequence ID" value="NZ_SDWT01000002.1"/>
</dbReference>
<dbReference type="OrthoDB" id="5242390at2"/>
<reference evidence="6 7" key="1">
    <citation type="submission" date="2019-01" db="EMBL/GenBank/DDBJ databases">
        <title>Novel species of Nocardioides.</title>
        <authorList>
            <person name="Liu Q."/>
            <person name="Xin Y.-H."/>
        </authorList>
    </citation>
    <scope>NUCLEOTIDE SEQUENCE [LARGE SCALE GENOMIC DNA]</scope>
    <source>
        <strain evidence="6 7">CGMCC 4.6882</strain>
    </source>
</reference>
<feature type="DNA-binding region" description="H-T-H motif" evidence="4">
    <location>
        <begin position="37"/>
        <end position="56"/>
    </location>
</feature>
<dbReference type="PANTHER" id="PTHR30055">
    <property type="entry name" value="HTH-TYPE TRANSCRIPTIONAL REGULATOR RUTR"/>
    <property type="match status" value="1"/>
</dbReference>
<dbReference type="Pfam" id="PF17918">
    <property type="entry name" value="TetR_C_15"/>
    <property type="match status" value="1"/>
</dbReference>
<accession>A0A4Q2RS85</accession>
<dbReference type="InterPro" id="IPR001647">
    <property type="entry name" value="HTH_TetR"/>
</dbReference>
<dbReference type="SUPFAM" id="SSF46689">
    <property type="entry name" value="Homeodomain-like"/>
    <property type="match status" value="1"/>
</dbReference>
<dbReference type="InterPro" id="IPR041669">
    <property type="entry name" value="TetR_C_15"/>
</dbReference>
<dbReference type="InterPro" id="IPR050109">
    <property type="entry name" value="HTH-type_TetR-like_transc_reg"/>
</dbReference>
<keyword evidence="2 4" id="KW-0238">DNA-binding</keyword>